<reference evidence="2" key="1">
    <citation type="submission" date="2021-01" db="EMBL/GenBank/DDBJ databases">
        <authorList>
            <person name="Corre E."/>
            <person name="Pelletier E."/>
            <person name="Niang G."/>
            <person name="Scheremetjew M."/>
            <person name="Finn R."/>
            <person name="Kale V."/>
            <person name="Holt S."/>
            <person name="Cochrane G."/>
            <person name="Meng A."/>
            <person name="Brown T."/>
            <person name="Cohen L."/>
        </authorList>
    </citation>
    <scope>NUCLEOTIDE SEQUENCE</scope>
    <source>
        <strain evidence="2">MM31A-1</strain>
    </source>
</reference>
<gene>
    <name evidence="2" type="ORF">CDEB00056_LOCUS4266</name>
</gene>
<organism evidence="2">
    <name type="scientific">Chaetoceros debilis</name>
    <dbReference type="NCBI Taxonomy" id="122233"/>
    <lineage>
        <taxon>Eukaryota</taxon>
        <taxon>Sar</taxon>
        <taxon>Stramenopiles</taxon>
        <taxon>Ochrophyta</taxon>
        <taxon>Bacillariophyta</taxon>
        <taxon>Coscinodiscophyceae</taxon>
        <taxon>Chaetocerotophycidae</taxon>
        <taxon>Chaetocerotales</taxon>
        <taxon>Chaetocerotaceae</taxon>
        <taxon>Chaetoceros</taxon>
    </lineage>
</organism>
<evidence type="ECO:0000313" key="2">
    <source>
        <dbReference type="EMBL" id="CAE0459425.1"/>
    </source>
</evidence>
<sequence length="118" mass="12345">MKSFQFTILAIFAIEHVSAFAPNPILAVQKSDVATAARTAASVTVTLPITSSTRLAFEKNNDRDSDNVRTGTGLIGNIDATTITTIGFGLIAFNFFVLANMGDGGIAGFVATIINTFG</sequence>
<name>A0A7S3PYA2_9STRA</name>
<accession>A0A7S3PYA2</accession>
<evidence type="ECO:0000256" key="1">
    <source>
        <dbReference type="SAM" id="SignalP"/>
    </source>
</evidence>
<dbReference type="AlphaFoldDB" id="A0A7S3PYA2"/>
<keyword evidence="1" id="KW-0732">Signal</keyword>
<protein>
    <submittedName>
        <fullName evidence="2">Uncharacterized protein</fullName>
    </submittedName>
</protein>
<feature type="chain" id="PRO_5031544035" evidence="1">
    <location>
        <begin position="20"/>
        <end position="118"/>
    </location>
</feature>
<dbReference type="EMBL" id="HBIO01005917">
    <property type="protein sequence ID" value="CAE0459425.1"/>
    <property type="molecule type" value="Transcribed_RNA"/>
</dbReference>
<proteinExistence type="predicted"/>
<feature type="signal peptide" evidence="1">
    <location>
        <begin position="1"/>
        <end position="19"/>
    </location>
</feature>